<gene>
    <name evidence="2" type="ORF">QWY28_06670</name>
</gene>
<accession>A0ABT8FD70</accession>
<feature type="compositionally biased region" description="Low complexity" evidence="1">
    <location>
        <begin position="149"/>
        <end position="168"/>
    </location>
</feature>
<reference evidence="2" key="1">
    <citation type="submission" date="2023-06" db="EMBL/GenBank/DDBJ databases">
        <title>Draft genome sequence of Nocardioides sp. SOB77.</title>
        <authorList>
            <person name="Zhang G."/>
        </authorList>
    </citation>
    <scope>NUCLEOTIDE SEQUENCE</scope>
    <source>
        <strain evidence="2">SOB77</strain>
    </source>
</reference>
<feature type="region of interest" description="Disordered" evidence="1">
    <location>
        <begin position="149"/>
        <end position="176"/>
    </location>
</feature>
<evidence type="ECO:0000313" key="3">
    <source>
        <dbReference type="Proteomes" id="UP001168620"/>
    </source>
</evidence>
<dbReference type="Gene3D" id="3.90.470.20">
    <property type="entry name" value="4'-phosphopantetheinyl transferase domain"/>
    <property type="match status" value="1"/>
</dbReference>
<comment type="caution">
    <text evidence="2">The sequence shown here is derived from an EMBL/GenBank/DDBJ whole genome shotgun (WGS) entry which is preliminary data.</text>
</comment>
<keyword evidence="3" id="KW-1185">Reference proteome</keyword>
<sequence>MRTEGTDGSVGSGREALRALAERLLLEHTGATGVVRLCPRCGGADHGRPLLTGAGPLPHVSLAYADGLVALAWSHDGPVGVDVEREGPPVGTYGDREAWTRAEALLKHAGTGLAHDPRDGLPDDVPTHDLGAPDGYVGTVAGRGVSWRLAGPAAPGGRAAPVRRATPGTGRPGPAR</sequence>
<dbReference type="Proteomes" id="UP001168620">
    <property type="component" value="Unassembled WGS sequence"/>
</dbReference>
<proteinExistence type="predicted"/>
<evidence type="ECO:0000256" key="1">
    <source>
        <dbReference type="SAM" id="MobiDB-lite"/>
    </source>
</evidence>
<name>A0ABT8FD70_9ACTN</name>
<dbReference type="RefSeq" id="WP_300951536.1">
    <property type="nucleotide sequence ID" value="NZ_JAUHJQ010000002.1"/>
</dbReference>
<evidence type="ECO:0000313" key="2">
    <source>
        <dbReference type="EMBL" id="MDN4172618.1"/>
    </source>
</evidence>
<evidence type="ECO:0008006" key="4">
    <source>
        <dbReference type="Google" id="ProtNLM"/>
    </source>
</evidence>
<protein>
    <recommendedName>
        <fullName evidence="4">4'-phosphopantetheinyl transferase</fullName>
    </recommendedName>
</protein>
<organism evidence="2 3">
    <name type="scientific">Nocardioides oceani</name>
    <dbReference type="NCBI Taxonomy" id="3058369"/>
    <lineage>
        <taxon>Bacteria</taxon>
        <taxon>Bacillati</taxon>
        <taxon>Actinomycetota</taxon>
        <taxon>Actinomycetes</taxon>
        <taxon>Propionibacteriales</taxon>
        <taxon>Nocardioidaceae</taxon>
        <taxon>Nocardioides</taxon>
    </lineage>
</organism>
<dbReference type="EMBL" id="JAUHJQ010000002">
    <property type="protein sequence ID" value="MDN4172618.1"/>
    <property type="molecule type" value="Genomic_DNA"/>
</dbReference>
<dbReference type="InterPro" id="IPR037143">
    <property type="entry name" value="4-PPantetheinyl_Trfase_dom_sf"/>
</dbReference>